<feature type="transmembrane region" description="Helical" evidence="1">
    <location>
        <begin position="216"/>
        <end position="241"/>
    </location>
</feature>
<feature type="transmembrane region" description="Helical" evidence="1">
    <location>
        <begin position="190"/>
        <end position="210"/>
    </location>
</feature>
<gene>
    <name evidence="2" type="ORF">SAMN05216529_1159</name>
</gene>
<protein>
    <recommendedName>
        <fullName evidence="4">ABC-2 family transporter protein</fullName>
    </recommendedName>
</protein>
<keyword evidence="1" id="KW-0812">Transmembrane</keyword>
<feature type="transmembrane region" description="Helical" evidence="1">
    <location>
        <begin position="64"/>
        <end position="83"/>
    </location>
</feature>
<proteinExistence type="predicted"/>
<feature type="transmembrane region" description="Helical" evidence="1">
    <location>
        <begin position="104"/>
        <end position="134"/>
    </location>
</feature>
<name>A0A315ZSH2_9FIRM</name>
<accession>A0A315ZSH2</accession>
<evidence type="ECO:0000313" key="2">
    <source>
        <dbReference type="EMBL" id="SUQ15653.1"/>
    </source>
</evidence>
<keyword evidence="1" id="KW-0472">Membrane</keyword>
<keyword evidence="3" id="KW-1185">Reference proteome</keyword>
<dbReference type="RefSeq" id="WP_109713689.1">
    <property type="nucleotide sequence ID" value="NZ_QGDS01000015.1"/>
</dbReference>
<dbReference type="Proteomes" id="UP000254051">
    <property type="component" value="Unassembled WGS sequence"/>
</dbReference>
<dbReference type="AlphaFoldDB" id="A0A315ZSH2"/>
<organism evidence="2 3">
    <name type="scientific">Faecalicatena contorta</name>
    <dbReference type="NCBI Taxonomy" id="39482"/>
    <lineage>
        <taxon>Bacteria</taxon>
        <taxon>Bacillati</taxon>
        <taxon>Bacillota</taxon>
        <taxon>Clostridia</taxon>
        <taxon>Lachnospirales</taxon>
        <taxon>Lachnospiraceae</taxon>
        <taxon>Faecalicatena</taxon>
    </lineage>
</organism>
<keyword evidence="1" id="KW-1133">Transmembrane helix</keyword>
<evidence type="ECO:0008006" key="4">
    <source>
        <dbReference type="Google" id="ProtNLM"/>
    </source>
</evidence>
<feature type="transmembrane region" description="Helical" evidence="1">
    <location>
        <begin position="154"/>
        <end position="178"/>
    </location>
</feature>
<dbReference type="OrthoDB" id="1971898at2"/>
<feature type="transmembrane region" description="Helical" evidence="1">
    <location>
        <begin position="12"/>
        <end position="34"/>
    </location>
</feature>
<evidence type="ECO:0000313" key="3">
    <source>
        <dbReference type="Proteomes" id="UP000254051"/>
    </source>
</evidence>
<reference evidence="3" key="1">
    <citation type="submission" date="2017-07" db="EMBL/GenBank/DDBJ databases">
        <authorList>
            <person name="Varghese N."/>
            <person name="Submissions S."/>
        </authorList>
    </citation>
    <scope>NUCLEOTIDE SEQUENCE [LARGE SCALE GENOMIC DNA]</scope>
    <source>
        <strain evidence="3">NLAE-zl-C134</strain>
    </source>
</reference>
<dbReference type="EMBL" id="UHJJ01000015">
    <property type="protein sequence ID" value="SUQ15653.1"/>
    <property type="molecule type" value="Genomic_DNA"/>
</dbReference>
<evidence type="ECO:0000256" key="1">
    <source>
        <dbReference type="SAM" id="Phobius"/>
    </source>
</evidence>
<sequence length="252" mass="28762">MKRIFQIEFKRRFYSAGFYVSILLLVAAGAIGSYSTVEYIRDMGLPKGEIRFIVTVYQALYSEAFTFILPIACTLVASASYLEDLQSGILRYVMLRTTKKRYRWSKVINCALFGMFVIVIAFLLMLVIFFTVFFPNHGEIQYLKTLDIPYISQFLQRVVVLGLNGSFYALLGGAIAIITNNKYMAYAAPFIFYYVISTLLGAYFTGAYIINPKEWLLVRFSLPGVILAILAVVNIIVIICYSKIMERRCKNE</sequence>